<reference evidence="1 2" key="1">
    <citation type="journal article" date="2015" name="J. Biotechnol.">
        <title>Complete genome sequence of Paenibacillus beijingensis 7188(T) (=DSM 24997(T)), a novel rhizobacterium from jujube garden soil.</title>
        <authorList>
            <person name="Kwak Y."/>
            <person name="Shin J.H."/>
        </authorList>
    </citation>
    <scope>NUCLEOTIDE SEQUENCE [LARGE SCALE GENOMIC DNA]</scope>
    <source>
        <strain evidence="1 2">DSM 24997</strain>
    </source>
</reference>
<keyword evidence="2" id="KW-1185">Reference proteome</keyword>
<dbReference type="RefSeq" id="WP_045669076.1">
    <property type="nucleotide sequence ID" value="NZ_CP011058.1"/>
</dbReference>
<protein>
    <recommendedName>
        <fullName evidence="3">Spore coat protein</fullName>
    </recommendedName>
</protein>
<accession>A0A0D5NEJ5</accession>
<dbReference type="STRING" id="1126833.VN24_02110"/>
<dbReference type="PATRIC" id="fig|1126833.4.peg.463"/>
<evidence type="ECO:0000313" key="1">
    <source>
        <dbReference type="EMBL" id="AJY73641.1"/>
    </source>
</evidence>
<dbReference type="KEGG" id="pbj:VN24_02110"/>
<dbReference type="HOGENOM" id="CLU_168781_4_1_9"/>
<proteinExistence type="predicted"/>
<dbReference type="Proteomes" id="UP000032633">
    <property type="component" value="Chromosome"/>
</dbReference>
<evidence type="ECO:0008006" key="3">
    <source>
        <dbReference type="Google" id="ProtNLM"/>
    </source>
</evidence>
<organism evidence="1 2">
    <name type="scientific">Paenibacillus beijingensis</name>
    <dbReference type="NCBI Taxonomy" id="1126833"/>
    <lineage>
        <taxon>Bacteria</taxon>
        <taxon>Bacillati</taxon>
        <taxon>Bacillota</taxon>
        <taxon>Bacilli</taxon>
        <taxon>Bacillales</taxon>
        <taxon>Paenibacillaceae</taxon>
        <taxon>Paenibacillus</taxon>
    </lineage>
</organism>
<dbReference type="AlphaFoldDB" id="A0A0D5NEJ5"/>
<name>A0A0D5NEJ5_9BACL</name>
<evidence type="ECO:0000313" key="2">
    <source>
        <dbReference type="Proteomes" id="UP000032633"/>
    </source>
</evidence>
<reference evidence="2" key="2">
    <citation type="submission" date="2015-03" db="EMBL/GenBank/DDBJ databases">
        <title>Genome sequence of Paenibacillus beijingensis strain DSM 24997T.</title>
        <authorList>
            <person name="Kwak Y."/>
            <person name="Shin J.-H."/>
        </authorList>
    </citation>
    <scope>NUCLEOTIDE SEQUENCE [LARGE SCALE GENOMIC DNA]</scope>
    <source>
        <strain evidence="2">DSM 24997</strain>
    </source>
</reference>
<sequence>MLQPLTAKELEYIADSLSNEELLMKQCACMSTSAGNQALGQTASRFLLGHQQHYQTLLNCLQQHQGLAPSSPQS</sequence>
<dbReference type="EMBL" id="CP011058">
    <property type="protein sequence ID" value="AJY73641.1"/>
    <property type="molecule type" value="Genomic_DNA"/>
</dbReference>
<dbReference type="OrthoDB" id="2382349at2"/>
<gene>
    <name evidence="1" type="ORF">VN24_02110</name>
</gene>